<feature type="compositionally biased region" description="Low complexity" evidence="1">
    <location>
        <begin position="541"/>
        <end position="572"/>
    </location>
</feature>
<feature type="compositionally biased region" description="Basic and acidic residues" evidence="1">
    <location>
        <begin position="493"/>
        <end position="503"/>
    </location>
</feature>
<keyword evidence="3" id="KW-1185">Reference proteome</keyword>
<feature type="compositionally biased region" description="Basic residues" evidence="1">
    <location>
        <begin position="1"/>
        <end position="16"/>
    </location>
</feature>
<feature type="compositionally biased region" description="Basic and acidic residues" evidence="1">
    <location>
        <begin position="814"/>
        <end position="824"/>
    </location>
</feature>
<feature type="region of interest" description="Disordered" evidence="1">
    <location>
        <begin position="517"/>
        <end position="885"/>
    </location>
</feature>
<feature type="compositionally biased region" description="Low complexity" evidence="1">
    <location>
        <begin position="37"/>
        <end position="48"/>
    </location>
</feature>
<evidence type="ECO:0000313" key="2">
    <source>
        <dbReference type="EMBL" id="KAK2774139.1"/>
    </source>
</evidence>
<feature type="compositionally biased region" description="Basic and acidic residues" evidence="1">
    <location>
        <begin position="309"/>
        <end position="353"/>
    </location>
</feature>
<feature type="compositionally biased region" description="Basic residues" evidence="1">
    <location>
        <begin position="187"/>
        <end position="196"/>
    </location>
</feature>
<sequence>MALWPFRRRSGRKRSRSGANLSDVEAPPPRDGLTTGASHAHAHAQQQDRAAKPKKKQRLEQDQQQQQHHPSSSKKLTRRTRTYSFSPGRNDSIRVAGQKGSGPPVPGRLTGPFPADRNDGEEKGDPAWQRAPTLHNARHGQQKKGSSSRRKSSKRRREETDREAEIKAMTNFAPVRPAADDWTSGRPMRKQSKRVKTTGGHLGFRSRSRSPLENRASDVSLPISIHSSMSSDSEVHSFRVSALEILAPRPTLRHTVYPRWGPGQSSSGHSRHQQQQQQQQKRKVSERVPESVVRAHKRVNSFADDLDAADLRELMERDTRRRERRRQRDQERVERRLARRAEKQREAEAEARHSGSPPPVNMERGVLGREMVGLGIGDDTSTSAVVTSSKHKRRASSSSYRPARHSTEEEQALPQPEPMDIDHDLHRPSSIQPDVPLSAPSPEPQPAPERKPSTKLAPMGSIRLRRSLLRSKKSKSRSRSPEEEHAVSPLSSRQDETIPRKASESILRARLSLSALFRWGKRKRRNSGPSSFSNTSREEMQAAAAQAQAQAQAQIQSQTQTQAPPAEEPQAPMQVVPPPINYIPRKVSSGVPKRTRSRFREDLPELPLSPPDSRVGSPEVEEPPLPIVSEARTAENTLDDDESPAVVRHDTPTSDLRRVDEKMEKLEKMRQTPTSLRHSIQPSPEQPQSVSMASIDSEASWLSGRIGNRRASGMRAASIQRFQQPQNRSHSPSANDTEEELADDEYLSNLATPSREMLAGDDDDERTPRKSTGDAFPSSDEEEVTRMDEADMKWGSVERQRATAVVPHQHQRIKSREGLLKTFEDVDSAATSAENSEGETPKLQRATSVSLSRGLARHVSSGSAKMLEVSPRASADQRRTGDAVY</sequence>
<proteinExistence type="predicted"/>
<feature type="compositionally biased region" description="Low complexity" evidence="1">
    <location>
        <begin position="263"/>
        <end position="279"/>
    </location>
</feature>
<dbReference type="Proteomes" id="UP001281614">
    <property type="component" value="Unassembled WGS sequence"/>
</dbReference>
<evidence type="ECO:0000256" key="1">
    <source>
        <dbReference type="SAM" id="MobiDB-lite"/>
    </source>
</evidence>
<feature type="region of interest" description="Disordered" evidence="1">
    <location>
        <begin position="251"/>
        <end position="505"/>
    </location>
</feature>
<feature type="compositionally biased region" description="Basic and acidic residues" evidence="1">
    <location>
        <begin position="116"/>
        <end position="125"/>
    </location>
</feature>
<dbReference type="AlphaFoldDB" id="A0AAE0DBA1"/>
<dbReference type="EMBL" id="VYYT01000048">
    <property type="protein sequence ID" value="KAK2774139.1"/>
    <property type="molecule type" value="Genomic_DNA"/>
</dbReference>
<feature type="compositionally biased region" description="Basic and acidic residues" evidence="1">
    <location>
        <begin position="156"/>
        <end position="166"/>
    </location>
</feature>
<feature type="region of interest" description="Disordered" evidence="1">
    <location>
        <begin position="1"/>
        <end position="216"/>
    </location>
</feature>
<name>A0AAE0DBA1_COLKA</name>
<feature type="compositionally biased region" description="Basic residues" evidence="1">
    <location>
        <begin position="71"/>
        <end position="81"/>
    </location>
</feature>
<feature type="compositionally biased region" description="Basic and acidic residues" evidence="1">
    <location>
        <begin position="647"/>
        <end position="670"/>
    </location>
</feature>
<feature type="compositionally biased region" description="Acidic residues" evidence="1">
    <location>
        <begin position="736"/>
        <end position="746"/>
    </location>
</feature>
<feature type="compositionally biased region" description="Basic residues" evidence="1">
    <location>
        <begin position="463"/>
        <end position="478"/>
    </location>
</feature>
<comment type="caution">
    <text evidence="2">The sequence shown here is derived from an EMBL/GenBank/DDBJ whole genome shotgun (WGS) entry which is preliminary data.</text>
</comment>
<protein>
    <submittedName>
        <fullName evidence="2">Uncharacterized protein</fullName>
    </submittedName>
</protein>
<feature type="compositionally biased region" description="Polar residues" evidence="1">
    <location>
        <begin position="720"/>
        <end position="735"/>
    </location>
</feature>
<feature type="compositionally biased region" description="Polar residues" evidence="1">
    <location>
        <begin position="671"/>
        <end position="694"/>
    </location>
</feature>
<feature type="compositionally biased region" description="Basic and acidic residues" evidence="1">
    <location>
        <begin position="875"/>
        <end position="885"/>
    </location>
</feature>
<accession>A0AAE0DBA1</accession>
<gene>
    <name evidence="2" type="ORF">CKAH01_13233</name>
</gene>
<evidence type="ECO:0000313" key="3">
    <source>
        <dbReference type="Proteomes" id="UP001281614"/>
    </source>
</evidence>
<feature type="compositionally biased region" description="Basic and acidic residues" evidence="1">
    <location>
        <begin position="784"/>
        <end position="801"/>
    </location>
</feature>
<feature type="compositionally biased region" description="Basic residues" evidence="1">
    <location>
        <begin position="136"/>
        <end position="155"/>
    </location>
</feature>
<reference evidence="2" key="1">
    <citation type="submission" date="2023-02" db="EMBL/GenBank/DDBJ databases">
        <title>Colletotrichum kahawae CIFC_Que2 genome sequencing and assembly.</title>
        <authorList>
            <person name="Baroncelli R."/>
        </authorList>
    </citation>
    <scope>NUCLEOTIDE SEQUENCE</scope>
    <source>
        <strain evidence="2">CIFC_Que2</strain>
    </source>
</reference>
<organism evidence="2 3">
    <name type="scientific">Colletotrichum kahawae</name>
    <name type="common">Coffee berry disease fungus</name>
    <dbReference type="NCBI Taxonomy" id="34407"/>
    <lineage>
        <taxon>Eukaryota</taxon>
        <taxon>Fungi</taxon>
        <taxon>Dikarya</taxon>
        <taxon>Ascomycota</taxon>
        <taxon>Pezizomycotina</taxon>
        <taxon>Sordariomycetes</taxon>
        <taxon>Hypocreomycetidae</taxon>
        <taxon>Glomerellales</taxon>
        <taxon>Glomerellaceae</taxon>
        <taxon>Colletotrichum</taxon>
        <taxon>Colletotrichum gloeosporioides species complex</taxon>
    </lineage>
</organism>